<dbReference type="OrthoDB" id="5545019at2759"/>
<keyword evidence="6" id="KW-0472">Membrane</keyword>
<dbReference type="SUPFAM" id="SSF51735">
    <property type="entry name" value="NAD(P)-binding Rossmann-fold domains"/>
    <property type="match status" value="1"/>
</dbReference>
<dbReference type="InterPro" id="IPR051019">
    <property type="entry name" value="VLCFA-Steroid_DH"/>
</dbReference>
<dbReference type="Pfam" id="PF00106">
    <property type="entry name" value="adh_short"/>
    <property type="match status" value="1"/>
</dbReference>
<dbReference type="PANTHER" id="PTHR43899:SF13">
    <property type="entry name" value="RH59310P"/>
    <property type="match status" value="1"/>
</dbReference>
<name>A0A7R9LVC9_9ACAR</name>
<evidence type="ECO:0000256" key="3">
    <source>
        <dbReference type="ARBA" id="ARBA00022857"/>
    </source>
</evidence>
<dbReference type="PANTHER" id="PTHR43899">
    <property type="entry name" value="RH59310P"/>
    <property type="match status" value="1"/>
</dbReference>
<feature type="transmembrane region" description="Helical" evidence="6">
    <location>
        <begin position="12"/>
        <end position="31"/>
    </location>
</feature>
<evidence type="ECO:0000256" key="5">
    <source>
        <dbReference type="RuleBase" id="RU000363"/>
    </source>
</evidence>
<comment type="similarity">
    <text evidence="2 5">Belongs to the short-chain dehydrogenases/reductases (SDR) family.</text>
</comment>
<dbReference type="AlphaFoldDB" id="A0A7R9LVC9"/>
<evidence type="ECO:0000256" key="6">
    <source>
        <dbReference type="SAM" id="Phobius"/>
    </source>
</evidence>
<evidence type="ECO:0008006" key="9">
    <source>
        <dbReference type="Google" id="ProtNLM"/>
    </source>
</evidence>
<comment type="subcellular location">
    <subcellularLocation>
        <location evidence="1">Endoplasmic reticulum</location>
    </subcellularLocation>
</comment>
<evidence type="ECO:0000256" key="1">
    <source>
        <dbReference type="ARBA" id="ARBA00004240"/>
    </source>
</evidence>
<evidence type="ECO:0000313" key="8">
    <source>
        <dbReference type="Proteomes" id="UP000728032"/>
    </source>
</evidence>
<sequence>MDVTIKLSIVSIVFIAILLIIALLVLLWICVKIPQLVWKYGLAYYCGAGAKWRGGPNTWAVITGATDGIGLAYAKAMADMGYSLVLMSRNSDKLNAVKNDIHKQYPNCAKIRTIVVDFGADDIYDDIERQLRDLDDIHVLVNNVGVTYRYPEFFTRIDNQREFMSRIFNVNCVAMTRLIGLVLPVMVAQGNGIVINVCSFSALFPTPLLALYSASKAYGDYLSRALGAEYAGKGVIIQSVLPYYVSTNMIRNPKSTWMIPSSDRFVASALKTVGIESRTYGYLPHTVVAFFQAFVLKFLVGNDVNMKLAFRKMYAFREAYCAKRDKYANQAKSVDTINTIATIDTVDTMDTVIDIRL</sequence>
<dbReference type="PRINTS" id="PR00080">
    <property type="entry name" value="SDRFAMILY"/>
</dbReference>
<dbReference type="InterPro" id="IPR036291">
    <property type="entry name" value="NAD(P)-bd_dom_sf"/>
</dbReference>
<proteinExistence type="inferred from homology"/>
<organism evidence="7">
    <name type="scientific">Oppiella nova</name>
    <dbReference type="NCBI Taxonomy" id="334625"/>
    <lineage>
        <taxon>Eukaryota</taxon>
        <taxon>Metazoa</taxon>
        <taxon>Ecdysozoa</taxon>
        <taxon>Arthropoda</taxon>
        <taxon>Chelicerata</taxon>
        <taxon>Arachnida</taxon>
        <taxon>Acari</taxon>
        <taxon>Acariformes</taxon>
        <taxon>Sarcoptiformes</taxon>
        <taxon>Oribatida</taxon>
        <taxon>Brachypylina</taxon>
        <taxon>Oppioidea</taxon>
        <taxon>Oppiidae</taxon>
        <taxon>Oppiella</taxon>
    </lineage>
</organism>
<protein>
    <recommendedName>
        <fullName evidence="9">Steroid dehydrogenase</fullName>
    </recommendedName>
</protein>
<dbReference type="PROSITE" id="PS00061">
    <property type="entry name" value="ADH_SHORT"/>
    <property type="match status" value="1"/>
</dbReference>
<keyword evidence="6" id="KW-0812">Transmembrane</keyword>
<dbReference type="PIRSF" id="PIRSF000126">
    <property type="entry name" value="11-beta-HSD1"/>
    <property type="match status" value="1"/>
</dbReference>
<gene>
    <name evidence="7" type="ORF">ONB1V03_LOCUS6126</name>
</gene>
<dbReference type="EMBL" id="CAJPVJ010002652">
    <property type="protein sequence ID" value="CAG2166611.1"/>
    <property type="molecule type" value="Genomic_DNA"/>
</dbReference>
<evidence type="ECO:0000313" key="7">
    <source>
        <dbReference type="EMBL" id="CAD7647198.1"/>
    </source>
</evidence>
<keyword evidence="3" id="KW-0521">NADP</keyword>
<dbReference type="GO" id="GO:0016491">
    <property type="term" value="F:oxidoreductase activity"/>
    <property type="evidence" value="ECO:0007669"/>
    <property type="project" value="UniProtKB-KW"/>
</dbReference>
<dbReference type="PRINTS" id="PR00081">
    <property type="entry name" value="GDHRDH"/>
</dbReference>
<dbReference type="InterPro" id="IPR020904">
    <property type="entry name" value="Sc_DH/Rdtase_CS"/>
</dbReference>
<keyword evidence="6" id="KW-1133">Transmembrane helix</keyword>
<reference evidence="7" key="1">
    <citation type="submission" date="2020-11" db="EMBL/GenBank/DDBJ databases">
        <authorList>
            <person name="Tran Van P."/>
        </authorList>
    </citation>
    <scope>NUCLEOTIDE SEQUENCE</scope>
</reference>
<evidence type="ECO:0000256" key="4">
    <source>
        <dbReference type="ARBA" id="ARBA00023002"/>
    </source>
</evidence>
<dbReference type="Proteomes" id="UP000728032">
    <property type="component" value="Unassembled WGS sequence"/>
</dbReference>
<dbReference type="CDD" id="cd05356">
    <property type="entry name" value="17beta-HSD1_like_SDR_c"/>
    <property type="match status" value="1"/>
</dbReference>
<dbReference type="InterPro" id="IPR002347">
    <property type="entry name" value="SDR_fam"/>
</dbReference>
<evidence type="ECO:0000256" key="2">
    <source>
        <dbReference type="ARBA" id="ARBA00006484"/>
    </source>
</evidence>
<keyword evidence="4" id="KW-0560">Oxidoreductase</keyword>
<accession>A0A7R9LVC9</accession>
<dbReference type="EMBL" id="OC917477">
    <property type="protein sequence ID" value="CAD7647198.1"/>
    <property type="molecule type" value="Genomic_DNA"/>
</dbReference>
<dbReference type="FunFam" id="3.40.50.720:FF:000137">
    <property type="entry name" value="Hydroxysteroid (17-beta) dehydrogenase 3"/>
    <property type="match status" value="1"/>
</dbReference>
<keyword evidence="8" id="KW-1185">Reference proteome</keyword>
<dbReference type="GO" id="GO:0005783">
    <property type="term" value="C:endoplasmic reticulum"/>
    <property type="evidence" value="ECO:0007669"/>
    <property type="project" value="UniProtKB-SubCell"/>
</dbReference>
<dbReference type="Gene3D" id="3.40.50.720">
    <property type="entry name" value="NAD(P)-binding Rossmann-like Domain"/>
    <property type="match status" value="1"/>
</dbReference>